<dbReference type="EMBL" id="CAJOAZ010000367">
    <property type="protein sequence ID" value="CAF3629455.1"/>
    <property type="molecule type" value="Genomic_DNA"/>
</dbReference>
<organism evidence="2 6">
    <name type="scientific">Adineta steineri</name>
    <dbReference type="NCBI Taxonomy" id="433720"/>
    <lineage>
        <taxon>Eukaryota</taxon>
        <taxon>Metazoa</taxon>
        <taxon>Spiralia</taxon>
        <taxon>Gnathifera</taxon>
        <taxon>Rotifera</taxon>
        <taxon>Eurotatoria</taxon>
        <taxon>Bdelloidea</taxon>
        <taxon>Adinetida</taxon>
        <taxon>Adinetidae</taxon>
        <taxon>Adineta</taxon>
    </lineage>
</organism>
<evidence type="ECO:0000313" key="4">
    <source>
        <dbReference type="EMBL" id="CAF3629455.1"/>
    </source>
</evidence>
<protein>
    <submittedName>
        <fullName evidence="2">Uncharacterized protein</fullName>
    </submittedName>
</protein>
<feature type="compositionally biased region" description="Polar residues" evidence="1">
    <location>
        <begin position="1"/>
        <end position="18"/>
    </location>
</feature>
<dbReference type="Proteomes" id="UP000663860">
    <property type="component" value="Unassembled WGS sequence"/>
</dbReference>
<dbReference type="EMBL" id="CAJNOE010000260">
    <property type="protein sequence ID" value="CAF1098274.1"/>
    <property type="molecule type" value="Genomic_DNA"/>
</dbReference>
<feature type="compositionally biased region" description="Low complexity" evidence="1">
    <location>
        <begin position="19"/>
        <end position="44"/>
    </location>
</feature>
<evidence type="ECO:0000313" key="6">
    <source>
        <dbReference type="Proteomes" id="UP000663860"/>
    </source>
</evidence>
<dbReference type="Proteomes" id="UP000663844">
    <property type="component" value="Unassembled WGS sequence"/>
</dbReference>
<feature type="region of interest" description="Disordered" evidence="1">
    <location>
        <begin position="1"/>
        <end position="44"/>
    </location>
</feature>
<gene>
    <name evidence="2" type="ORF">IZO911_LOCUS22892</name>
    <name evidence="3" type="ORF">JYZ213_LOCUS23952</name>
    <name evidence="5" type="ORF">KXQ929_LOCUS21235</name>
    <name evidence="4" type="ORF">OXD698_LOCUS7863</name>
</gene>
<accession>A0A814NTR4</accession>
<dbReference type="EMBL" id="CAJOBB010001543">
    <property type="protein sequence ID" value="CAF3871507.1"/>
    <property type="molecule type" value="Genomic_DNA"/>
</dbReference>
<dbReference type="EMBL" id="CAJNOG010000289">
    <property type="protein sequence ID" value="CAF1148299.1"/>
    <property type="molecule type" value="Genomic_DNA"/>
</dbReference>
<dbReference type="Proteomes" id="UP000663845">
    <property type="component" value="Unassembled WGS sequence"/>
</dbReference>
<name>A0A814NTR4_9BILA</name>
<evidence type="ECO:0000313" key="3">
    <source>
        <dbReference type="EMBL" id="CAF1148299.1"/>
    </source>
</evidence>
<reference evidence="2" key="1">
    <citation type="submission" date="2021-02" db="EMBL/GenBank/DDBJ databases">
        <authorList>
            <person name="Nowell W R."/>
        </authorList>
    </citation>
    <scope>NUCLEOTIDE SEQUENCE</scope>
</reference>
<evidence type="ECO:0000313" key="2">
    <source>
        <dbReference type="EMBL" id="CAF1098274.1"/>
    </source>
</evidence>
<comment type="caution">
    <text evidence="2">The sequence shown here is derived from an EMBL/GenBank/DDBJ whole genome shotgun (WGS) entry which is preliminary data.</text>
</comment>
<dbReference type="Proteomes" id="UP000663868">
    <property type="component" value="Unassembled WGS sequence"/>
</dbReference>
<proteinExistence type="predicted"/>
<sequence>MADNNTTRNSFCKSRSPTNSYLLQQQTSLSPSNSPNNKGNNSLSRGRQLWNIAIENVLEHEKTPPISLSLVSSAVDNEPIGWHNLTKR</sequence>
<evidence type="ECO:0000313" key="5">
    <source>
        <dbReference type="EMBL" id="CAF3871507.1"/>
    </source>
</evidence>
<dbReference type="AlphaFoldDB" id="A0A814NTR4"/>
<evidence type="ECO:0000256" key="1">
    <source>
        <dbReference type="SAM" id="MobiDB-lite"/>
    </source>
</evidence>